<reference evidence="15" key="1">
    <citation type="submission" date="2012-05" db="EMBL/GenBank/DDBJ databases">
        <title>Whole Genome Assembly of Lutzomyia longipalpis.</title>
        <authorList>
            <person name="Richards S."/>
            <person name="Qu C."/>
            <person name="Dillon R."/>
            <person name="Worley K."/>
            <person name="Scherer S."/>
            <person name="Batterton M."/>
            <person name="Taylor A."/>
            <person name="Hawes A."/>
            <person name="Hernandez B."/>
            <person name="Kovar C."/>
            <person name="Mandapat C."/>
            <person name="Pham C."/>
            <person name="Qu C."/>
            <person name="Jing C."/>
            <person name="Bess C."/>
            <person name="Bandaranaike D."/>
            <person name="Ngo D."/>
            <person name="Ongeri F."/>
            <person name="Arias F."/>
            <person name="Lara F."/>
            <person name="Weissenberger G."/>
            <person name="Kamau G."/>
            <person name="Han H."/>
            <person name="Shen H."/>
            <person name="Dinh H."/>
            <person name="Khalil I."/>
            <person name="Jones J."/>
            <person name="Shafer J."/>
            <person name="Jayaseelan J."/>
            <person name="Quiroz J."/>
            <person name="Blankenburg K."/>
            <person name="Nguyen L."/>
            <person name="Jackson L."/>
            <person name="Francisco L."/>
            <person name="Tang L.-Y."/>
            <person name="Pu L.-L."/>
            <person name="Perales L."/>
            <person name="Lorensuhewa L."/>
            <person name="Munidasa M."/>
            <person name="Coyle M."/>
            <person name="Taylor M."/>
            <person name="Puazo M."/>
            <person name="Firestine M."/>
            <person name="Scheel M."/>
            <person name="Javaid M."/>
            <person name="Wang M."/>
            <person name="Li M."/>
            <person name="Tabassum N."/>
            <person name="Saada N."/>
            <person name="Osuji N."/>
            <person name="Aqrawi P."/>
            <person name="Fu Q."/>
            <person name="Thornton R."/>
            <person name="Raj R."/>
            <person name="Goodspeed R."/>
            <person name="Mata R."/>
            <person name="Najjar R."/>
            <person name="Gubbala S."/>
            <person name="Lee S."/>
            <person name="Denson S."/>
            <person name="Patil S."/>
            <person name="Macmil S."/>
            <person name="Qi S."/>
            <person name="Matskevitch T."/>
            <person name="Palculict T."/>
            <person name="Mathew T."/>
            <person name="Vee V."/>
            <person name="Velamala V."/>
            <person name="Korchina V."/>
            <person name="Cai W."/>
            <person name="Liu W."/>
            <person name="Dai W."/>
            <person name="Zou X."/>
            <person name="Zhu Y."/>
            <person name="Zhang Y."/>
            <person name="Wu Y.-Q."/>
            <person name="Xin Y."/>
            <person name="Nazarath L."/>
            <person name="Kovar C."/>
            <person name="Han Y."/>
            <person name="Muzny D."/>
            <person name="Gibbs R."/>
        </authorList>
    </citation>
    <scope>NUCLEOTIDE SEQUENCE [LARGE SCALE GENOMIC DNA]</scope>
    <source>
        <strain evidence="15">Jacobina</strain>
    </source>
</reference>
<dbReference type="Gene3D" id="2.60.40.10">
    <property type="entry name" value="Immunoglobulins"/>
    <property type="match status" value="3"/>
</dbReference>
<keyword evidence="7 10" id="KW-0472">Membrane</keyword>
<evidence type="ECO:0000259" key="12">
    <source>
        <dbReference type="PROSITE" id="PS50835"/>
    </source>
</evidence>
<dbReference type="GO" id="GO:0005886">
    <property type="term" value="C:plasma membrane"/>
    <property type="evidence" value="ECO:0007669"/>
    <property type="project" value="TreeGrafter"/>
</dbReference>
<evidence type="ECO:0000313" key="14">
    <source>
        <dbReference type="EnsemblMetazoa" id="LLOJ002246-PA"/>
    </source>
</evidence>
<dbReference type="InterPro" id="IPR007110">
    <property type="entry name" value="Ig-like_dom"/>
</dbReference>
<dbReference type="SMART" id="SM00369">
    <property type="entry name" value="LRR_TYP"/>
    <property type="match status" value="12"/>
</dbReference>
<dbReference type="VEuPathDB" id="VectorBase:LLONM1_011026"/>
<dbReference type="InterPro" id="IPR013098">
    <property type="entry name" value="Ig_I-set"/>
</dbReference>
<feature type="domain" description="Ig-like" evidence="12">
    <location>
        <begin position="580"/>
        <end position="669"/>
    </location>
</feature>
<dbReference type="InterPro" id="IPR032675">
    <property type="entry name" value="LRR_dom_sf"/>
</dbReference>
<feature type="domain" description="Ig-like" evidence="12">
    <location>
        <begin position="674"/>
        <end position="760"/>
    </location>
</feature>
<dbReference type="SMART" id="SM00409">
    <property type="entry name" value="IG"/>
    <property type="match status" value="3"/>
</dbReference>
<dbReference type="FunFam" id="2.60.40.10:FF:000107">
    <property type="entry name" value="Myosin, light chain kinase a"/>
    <property type="match status" value="1"/>
</dbReference>
<dbReference type="EMBL" id="GITU01005434">
    <property type="protein sequence ID" value="MBC1174137.1"/>
    <property type="molecule type" value="Transcribed_RNA"/>
</dbReference>
<keyword evidence="15" id="KW-1185">Reference proteome</keyword>
<keyword evidence="6 10" id="KW-1133">Transmembrane helix</keyword>
<evidence type="ECO:0000256" key="2">
    <source>
        <dbReference type="ARBA" id="ARBA00022614"/>
    </source>
</evidence>
<keyword evidence="2" id="KW-0433">Leucine-rich repeat</keyword>
<dbReference type="PROSITE" id="PS51450">
    <property type="entry name" value="LRR"/>
    <property type="match status" value="7"/>
</dbReference>
<keyword evidence="4 11" id="KW-0732">Signal</keyword>
<dbReference type="PANTHER" id="PTHR24369:SF210">
    <property type="entry name" value="CHAOPTIN-RELATED"/>
    <property type="match status" value="1"/>
</dbReference>
<dbReference type="EMBL" id="AJWK01007347">
    <property type="status" value="NOT_ANNOTATED_CDS"/>
    <property type="molecule type" value="Genomic_DNA"/>
</dbReference>
<accession>A0A1B0CD26</accession>
<evidence type="ECO:0000256" key="8">
    <source>
        <dbReference type="ARBA" id="ARBA00023157"/>
    </source>
</evidence>
<dbReference type="Gene3D" id="3.80.10.10">
    <property type="entry name" value="Ribonuclease Inhibitor"/>
    <property type="match status" value="3"/>
</dbReference>
<feature type="transmembrane region" description="Helical" evidence="10">
    <location>
        <begin position="777"/>
        <end position="801"/>
    </location>
</feature>
<dbReference type="SUPFAM" id="SSF48726">
    <property type="entry name" value="Immunoglobulin"/>
    <property type="match status" value="3"/>
</dbReference>
<dbReference type="Pfam" id="PF07679">
    <property type="entry name" value="I-set"/>
    <property type="match status" value="2"/>
</dbReference>
<dbReference type="InterPro" id="IPR003598">
    <property type="entry name" value="Ig_sub2"/>
</dbReference>
<name>A0A1B0CD26_LUTLO</name>
<dbReference type="SMART" id="SM00364">
    <property type="entry name" value="LRR_BAC"/>
    <property type="match status" value="6"/>
</dbReference>
<evidence type="ECO:0000256" key="3">
    <source>
        <dbReference type="ARBA" id="ARBA00022692"/>
    </source>
</evidence>
<organism evidence="14 15">
    <name type="scientific">Lutzomyia longipalpis</name>
    <name type="common">Sand fly</name>
    <dbReference type="NCBI Taxonomy" id="7200"/>
    <lineage>
        <taxon>Eukaryota</taxon>
        <taxon>Metazoa</taxon>
        <taxon>Ecdysozoa</taxon>
        <taxon>Arthropoda</taxon>
        <taxon>Hexapoda</taxon>
        <taxon>Insecta</taxon>
        <taxon>Pterygota</taxon>
        <taxon>Neoptera</taxon>
        <taxon>Endopterygota</taxon>
        <taxon>Diptera</taxon>
        <taxon>Nematocera</taxon>
        <taxon>Psychodoidea</taxon>
        <taxon>Psychodidae</taxon>
        <taxon>Lutzomyia</taxon>
        <taxon>Lutzomyia</taxon>
    </lineage>
</organism>
<dbReference type="SMART" id="SM00408">
    <property type="entry name" value="IGc2"/>
    <property type="match status" value="3"/>
</dbReference>
<feature type="domain" description="Ig-like" evidence="12">
    <location>
        <begin position="473"/>
        <end position="575"/>
    </location>
</feature>
<dbReference type="Proteomes" id="UP000092461">
    <property type="component" value="Unassembled WGS sequence"/>
</dbReference>
<evidence type="ECO:0000256" key="1">
    <source>
        <dbReference type="ARBA" id="ARBA00004167"/>
    </source>
</evidence>
<feature type="signal peptide" evidence="11">
    <location>
        <begin position="1"/>
        <end position="17"/>
    </location>
</feature>
<protein>
    <submittedName>
        <fullName evidence="13">Putative membrane glycoprotein lig-1</fullName>
    </submittedName>
</protein>
<evidence type="ECO:0000256" key="4">
    <source>
        <dbReference type="ARBA" id="ARBA00022729"/>
    </source>
</evidence>
<evidence type="ECO:0000256" key="10">
    <source>
        <dbReference type="SAM" id="Phobius"/>
    </source>
</evidence>
<dbReference type="SUPFAM" id="SSF52058">
    <property type="entry name" value="L domain-like"/>
    <property type="match status" value="2"/>
</dbReference>
<evidence type="ECO:0000313" key="13">
    <source>
        <dbReference type="EMBL" id="MBC1174137.1"/>
    </source>
</evidence>
<dbReference type="InterPro" id="IPR013783">
    <property type="entry name" value="Ig-like_fold"/>
</dbReference>
<dbReference type="InterPro" id="IPR036179">
    <property type="entry name" value="Ig-like_dom_sf"/>
</dbReference>
<evidence type="ECO:0000313" key="15">
    <source>
        <dbReference type="Proteomes" id="UP000092461"/>
    </source>
</evidence>
<comment type="subcellular location">
    <subcellularLocation>
        <location evidence="1">Membrane</location>
        <topology evidence="1">Single-pass membrane protein</topology>
    </subcellularLocation>
</comment>
<dbReference type="InterPro" id="IPR003599">
    <property type="entry name" value="Ig_sub"/>
</dbReference>
<evidence type="ECO:0000256" key="7">
    <source>
        <dbReference type="ARBA" id="ARBA00023136"/>
    </source>
</evidence>
<keyword evidence="9" id="KW-0393">Immunoglobulin domain</keyword>
<keyword evidence="3 10" id="KW-0812">Transmembrane</keyword>
<evidence type="ECO:0000256" key="5">
    <source>
        <dbReference type="ARBA" id="ARBA00022737"/>
    </source>
</evidence>
<evidence type="ECO:0000256" key="6">
    <source>
        <dbReference type="ARBA" id="ARBA00022989"/>
    </source>
</evidence>
<evidence type="ECO:0000256" key="11">
    <source>
        <dbReference type="SAM" id="SignalP"/>
    </source>
</evidence>
<dbReference type="VEuPathDB" id="VectorBase:LLOJ002246"/>
<evidence type="ECO:0000256" key="9">
    <source>
        <dbReference type="ARBA" id="ARBA00023319"/>
    </source>
</evidence>
<dbReference type="AlphaFoldDB" id="A0A1B0CD26"/>
<dbReference type="EnsemblMetazoa" id="LLOJ002246-RA">
    <property type="protein sequence ID" value="LLOJ002246-PA"/>
    <property type="gene ID" value="LLOJ002246"/>
</dbReference>
<dbReference type="InterPro" id="IPR003591">
    <property type="entry name" value="Leu-rich_rpt_typical-subtyp"/>
</dbReference>
<sequence>MHWSVFLALLAFGLAESSNECPSQCACLDAYVDCGRRGFLEAPEMPSWMETLELSGNRLGENAAKLIGNATELRELKLNKNRLRRIPHFTGLTHLTALSVSHNRIEVLEVEALEKLPKLQHLDISRNLLTVLPKNIFPPNCRIRSLNLNYNVIEKIHGHALDNLRHLTEIKMNGNKLTSIEYETFANLASLRRLQMADNQLETIPGLTFRNQAHLRHLRLRNNRIHTLNDGAFHGCVNLETLELDGNGISVISKGWLFNLTSLTQLSLSGNRISDIKFDAWEFVGHLENLELSGNRLIGLTMNTLGGLSDLKTLGLRDNKLSSIEEGAFEATPKLTSLDLSGNEISWTIEDMNEPFGSLTHLWNLRLASNRIKSVSENAFLGLTQLRSLDLNHNNITTIHDRALVPLMQLNELVLNTTSLFCDCNLQWLRIWISEHPNVLSGRTICNFPLWLRLKRMEELQPTNFTCSDSPKPQILQQPHSLMAHMGSNITFECRATSTAILPMEFQWKKDNVELSMNIYRRDETMENQIGEHENATIATSRLFLFNVSHEHMGRYQCVVSNSYGVTYSARSRITVGILPVFRKVPSNVTVATGATVRLDCAASGEPKPQMAWQKDGGNDFPAARERRMHVMPTDDAFFIINAKTSDQGVYTCTAENDAGIVKVNATLTVLEPPSFVKPMENKEVKLGTASVLECLASGSPKPQLEWTKDGAAILSTERHFFAAEGQLLIIVGTQLTDAGSYECEIRNELGVTTGGARLTVQVPSGKGLAAASVNDIVGIVVITIVLCAVGTSIVWVAIIYKAKTSYSRSIMRTCGRTICHGRTRRCPKACCEYSCESTSSYARRT</sequence>
<dbReference type="CDD" id="cd00096">
    <property type="entry name" value="Ig"/>
    <property type="match status" value="1"/>
</dbReference>
<proteinExistence type="predicted"/>
<dbReference type="PROSITE" id="PS50835">
    <property type="entry name" value="IG_LIKE"/>
    <property type="match status" value="3"/>
</dbReference>
<keyword evidence="8" id="KW-1015">Disulfide bond</keyword>
<dbReference type="FunFam" id="2.60.40.10:FF:000150">
    <property type="entry name" value="Leucine rich repeats and immunoglobulin like domains 3"/>
    <property type="match status" value="1"/>
</dbReference>
<dbReference type="Pfam" id="PF13927">
    <property type="entry name" value="Ig_3"/>
    <property type="match status" value="1"/>
</dbReference>
<reference evidence="13" key="2">
    <citation type="journal article" date="2020" name="BMC">
        <title>Leishmania infection induces a limited differential gene expression in the sand fly midgut.</title>
        <authorList>
            <person name="Coutinho-Abreu I.V."/>
            <person name="Serafim T.D."/>
            <person name="Meneses C."/>
            <person name="Kamhawi S."/>
            <person name="Oliveira F."/>
            <person name="Valenzuela J.G."/>
        </authorList>
    </citation>
    <scope>NUCLEOTIDE SEQUENCE</scope>
    <source>
        <strain evidence="13">Jacobina</strain>
        <tissue evidence="13">Midgut</tissue>
    </source>
</reference>
<keyword evidence="5" id="KW-0677">Repeat</keyword>
<dbReference type="InterPro" id="IPR001611">
    <property type="entry name" value="Leu-rich_rpt"/>
</dbReference>
<dbReference type="InterPro" id="IPR050541">
    <property type="entry name" value="LRR_TM_domain-containing"/>
</dbReference>
<reference evidence="14" key="3">
    <citation type="submission" date="2020-05" db="UniProtKB">
        <authorList>
            <consortium name="EnsemblMetazoa"/>
        </authorList>
    </citation>
    <scope>IDENTIFICATION</scope>
    <source>
        <strain evidence="14">Jacobina</strain>
    </source>
</reference>
<dbReference type="Pfam" id="PF13855">
    <property type="entry name" value="LRR_8"/>
    <property type="match status" value="5"/>
</dbReference>
<feature type="chain" id="PRO_5044555243" evidence="11">
    <location>
        <begin position="18"/>
        <end position="846"/>
    </location>
</feature>
<dbReference type="SMART" id="SM00365">
    <property type="entry name" value="LRR_SD22"/>
    <property type="match status" value="8"/>
</dbReference>
<dbReference type="FunFam" id="3.80.10.10:FF:001164">
    <property type="entry name" value="GH01279p"/>
    <property type="match status" value="1"/>
</dbReference>
<dbReference type="PANTHER" id="PTHR24369">
    <property type="entry name" value="ANTIGEN BSP, PUTATIVE-RELATED"/>
    <property type="match status" value="1"/>
</dbReference>